<feature type="domain" description="ABC transporter" evidence="10">
    <location>
        <begin position="4"/>
        <end position="240"/>
    </location>
</feature>
<keyword evidence="4" id="KW-0410">Iron transport</keyword>
<evidence type="ECO:0000313" key="11">
    <source>
        <dbReference type="EMBL" id="MDQ0165145.1"/>
    </source>
</evidence>
<dbReference type="Proteomes" id="UP001235840">
    <property type="component" value="Unassembled WGS sequence"/>
</dbReference>
<dbReference type="SMART" id="SM00382">
    <property type="entry name" value="AAA"/>
    <property type="match status" value="1"/>
</dbReference>
<dbReference type="PROSITE" id="PS50893">
    <property type="entry name" value="ABC_TRANSPORTER_2"/>
    <property type="match status" value="1"/>
</dbReference>
<dbReference type="InterPro" id="IPR017871">
    <property type="entry name" value="ABC_transporter-like_CS"/>
</dbReference>
<keyword evidence="8" id="KW-0406">Ion transport</keyword>
<dbReference type="RefSeq" id="WP_307391810.1">
    <property type="nucleotide sequence ID" value="NZ_BAAADK010000010.1"/>
</dbReference>
<proteinExistence type="predicted"/>
<dbReference type="Pfam" id="PF00005">
    <property type="entry name" value="ABC_tran"/>
    <property type="match status" value="1"/>
</dbReference>
<dbReference type="PANTHER" id="PTHR42771">
    <property type="entry name" value="IRON(3+)-HYDROXAMATE IMPORT ATP-BINDING PROTEIN FHUC"/>
    <property type="match status" value="1"/>
</dbReference>
<dbReference type="InterPro" id="IPR027417">
    <property type="entry name" value="P-loop_NTPase"/>
</dbReference>
<evidence type="ECO:0000256" key="8">
    <source>
        <dbReference type="ARBA" id="ARBA00023065"/>
    </source>
</evidence>
<reference evidence="11 12" key="1">
    <citation type="submission" date="2023-07" db="EMBL/GenBank/DDBJ databases">
        <title>Genomic Encyclopedia of Type Strains, Phase IV (KMG-IV): sequencing the most valuable type-strain genomes for metagenomic binning, comparative biology and taxonomic classification.</title>
        <authorList>
            <person name="Goeker M."/>
        </authorList>
    </citation>
    <scope>NUCLEOTIDE SEQUENCE [LARGE SCALE GENOMIC DNA]</scope>
    <source>
        <strain evidence="11 12">DSM 12751</strain>
    </source>
</reference>
<dbReference type="InterPro" id="IPR051535">
    <property type="entry name" value="Siderophore_ABC-ATPase"/>
</dbReference>
<dbReference type="Gene3D" id="3.40.50.300">
    <property type="entry name" value="P-loop containing nucleotide triphosphate hydrolases"/>
    <property type="match status" value="1"/>
</dbReference>
<keyword evidence="6 11" id="KW-0067">ATP-binding</keyword>
<dbReference type="InterPro" id="IPR003439">
    <property type="entry name" value="ABC_transporter-like_ATP-bd"/>
</dbReference>
<evidence type="ECO:0000256" key="4">
    <source>
        <dbReference type="ARBA" id="ARBA00022496"/>
    </source>
</evidence>
<keyword evidence="9" id="KW-0472">Membrane</keyword>
<evidence type="ECO:0000256" key="1">
    <source>
        <dbReference type="ARBA" id="ARBA00004202"/>
    </source>
</evidence>
<dbReference type="PANTHER" id="PTHR42771:SF2">
    <property type="entry name" value="IRON(3+)-HYDROXAMATE IMPORT ATP-BINDING PROTEIN FHUC"/>
    <property type="match status" value="1"/>
</dbReference>
<name>A0ABT9VVX6_9BACI</name>
<evidence type="ECO:0000256" key="6">
    <source>
        <dbReference type="ARBA" id="ARBA00022840"/>
    </source>
</evidence>
<evidence type="ECO:0000256" key="5">
    <source>
        <dbReference type="ARBA" id="ARBA00022741"/>
    </source>
</evidence>
<keyword evidence="2" id="KW-0813">Transport</keyword>
<dbReference type="InterPro" id="IPR003593">
    <property type="entry name" value="AAA+_ATPase"/>
</dbReference>
<protein>
    <submittedName>
        <fullName evidence="11">Iron complex transport system ATP-binding protein</fullName>
    </submittedName>
</protein>
<sequence length="275" mass="30644">MPEIATKRLVLTYGEKTIINQLDLVVPTGKITVFIGSNGCGKSTLLKSMARLLKPKAGSIILDGKGIAQTSTKEVAKSMSILPQGPTAPQELTVFQLVKLGRYPHQNWFNQWKEEDEQHVWDALKLTKLTSFADRPVESLSGGQRQRAWIAMTFAQDTPLILLDEPTTYLDLSHQVEILDILYNLNREKQRTIVMVLHDLNLAARYADHMIAVHNQTVFAAGKPTEIMTSDIIRHVFDMECVVSSDPLFGTPMCIPYGKGLTASKNNEVVNIKAN</sequence>
<evidence type="ECO:0000313" key="12">
    <source>
        <dbReference type="Proteomes" id="UP001235840"/>
    </source>
</evidence>
<keyword evidence="5" id="KW-0547">Nucleotide-binding</keyword>
<comment type="subcellular location">
    <subcellularLocation>
        <location evidence="1">Cell membrane</location>
        <topology evidence="1">Peripheral membrane protein</topology>
    </subcellularLocation>
</comment>
<dbReference type="SUPFAM" id="SSF52540">
    <property type="entry name" value="P-loop containing nucleoside triphosphate hydrolases"/>
    <property type="match status" value="1"/>
</dbReference>
<gene>
    <name evidence="11" type="ORF">J2S11_001045</name>
</gene>
<keyword evidence="3" id="KW-1003">Cell membrane</keyword>
<evidence type="ECO:0000256" key="9">
    <source>
        <dbReference type="ARBA" id="ARBA00023136"/>
    </source>
</evidence>
<evidence type="ECO:0000256" key="2">
    <source>
        <dbReference type="ARBA" id="ARBA00022448"/>
    </source>
</evidence>
<dbReference type="PROSITE" id="PS00211">
    <property type="entry name" value="ABC_TRANSPORTER_1"/>
    <property type="match status" value="1"/>
</dbReference>
<evidence type="ECO:0000256" key="7">
    <source>
        <dbReference type="ARBA" id="ARBA00023004"/>
    </source>
</evidence>
<evidence type="ECO:0000256" key="3">
    <source>
        <dbReference type="ARBA" id="ARBA00022475"/>
    </source>
</evidence>
<dbReference type="EMBL" id="JAUSTY010000003">
    <property type="protein sequence ID" value="MDQ0165145.1"/>
    <property type="molecule type" value="Genomic_DNA"/>
</dbReference>
<accession>A0ABT9VVX6</accession>
<dbReference type="CDD" id="cd03214">
    <property type="entry name" value="ABC_Iron-Siderophores_B12_Hemin"/>
    <property type="match status" value="1"/>
</dbReference>
<organism evidence="11 12">
    <name type="scientific">Caldalkalibacillus horti</name>
    <dbReference type="NCBI Taxonomy" id="77523"/>
    <lineage>
        <taxon>Bacteria</taxon>
        <taxon>Bacillati</taxon>
        <taxon>Bacillota</taxon>
        <taxon>Bacilli</taxon>
        <taxon>Bacillales</taxon>
        <taxon>Bacillaceae</taxon>
        <taxon>Caldalkalibacillus</taxon>
    </lineage>
</organism>
<keyword evidence="12" id="KW-1185">Reference proteome</keyword>
<keyword evidence="7" id="KW-0408">Iron</keyword>
<comment type="caution">
    <text evidence="11">The sequence shown here is derived from an EMBL/GenBank/DDBJ whole genome shotgun (WGS) entry which is preliminary data.</text>
</comment>
<dbReference type="GO" id="GO:0005524">
    <property type="term" value="F:ATP binding"/>
    <property type="evidence" value="ECO:0007669"/>
    <property type="project" value="UniProtKB-KW"/>
</dbReference>
<evidence type="ECO:0000259" key="10">
    <source>
        <dbReference type="PROSITE" id="PS50893"/>
    </source>
</evidence>